<accession>A0A3N7JV09</accession>
<evidence type="ECO:0000256" key="1">
    <source>
        <dbReference type="SAM" id="MobiDB-lite"/>
    </source>
</evidence>
<dbReference type="EMBL" id="QUSW01000006">
    <property type="protein sequence ID" value="RQP22745.1"/>
    <property type="molecule type" value="Genomic_DNA"/>
</dbReference>
<evidence type="ECO:0000313" key="3">
    <source>
        <dbReference type="Proteomes" id="UP000267464"/>
    </source>
</evidence>
<feature type="compositionally biased region" description="Low complexity" evidence="1">
    <location>
        <begin position="16"/>
        <end position="29"/>
    </location>
</feature>
<feature type="region of interest" description="Disordered" evidence="1">
    <location>
        <begin position="1"/>
        <end position="57"/>
    </location>
</feature>
<reference evidence="2 3" key="1">
    <citation type="submission" date="2018-08" db="EMBL/GenBank/DDBJ databases">
        <authorList>
            <person name="Khan S.A."/>
            <person name="Jeon C.O."/>
            <person name="Chun B.H."/>
            <person name="Jeong S.E."/>
        </authorList>
    </citation>
    <scope>NUCLEOTIDE SEQUENCE [LARGE SCALE GENOMIC DNA]</scope>
    <source>
        <strain evidence="2 3">S-16</strain>
    </source>
</reference>
<reference evidence="2 3" key="2">
    <citation type="submission" date="2018-12" db="EMBL/GenBank/DDBJ databases">
        <title>Rhizobacter gummiphilus sp. nov., a rubber-degrading bacterium isolated from the soil of a botanical garden in Japan.</title>
        <authorList>
            <person name="Shunsuke S.S."/>
        </authorList>
    </citation>
    <scope>NUCLEOTIDE SEQUENCE [LARGE SCALE GENOMIC DNA]</scope>
    <source>
        <strain evidence="2 3">S-16</strain>
    </source>
</reference>
<feature type="compositionally biased region" description="Polar residues" evidence="1">
    <location>
        <begin position="1"/>
        <end position="15"/>
    </location>
</feature>
<comment type="caution">
    <text evidence="2">The sequence shown here is derived from an EMBL/GenBank/DDBJ whole genome shotgun (WGS) entry which is preliminary data.</text>
</comment>
<dbReference type="Proteomes" id="UP000267464">
    <property type="component" value="Unassembled WGS sequence"/>
</dbReference>
<keyword evidence="3" id="KW-1185">Reference proteome</keyword>
<name>A0A3N7JV09_9BURK</name>
<gene>
    <name evidence="2" type="ORF">DZC73_20830</name>
</gene>
<evidence type="ECO:0000313" key="2">
    <source>
        <dbReference type="EMBL" id="RQP22745.1"/>
    </source>
</evidence>
<dbReference type="OrthoDB" id="9170050at2"/>
<protein>
    <submittedName>
        <fullName evidence="2">Uncharacterized protein</fullName>
    </submittedName>
</protein>
<sequence length="72" mass="7194">MASPSTSSIKNSGTGALTTSAESNAATASGESMANTQIGNSDKMSKANEAMNTQAMLNNARKAASELLKGAI</sequence>
<dbReference type="RefSeq" id="WP_124542315.1">
    <property type="nucleotide sequence ID" value="NZ_QUSW01000006.1"/>
</dbReference>
<organism evidence="2 3">
    <name type="scientific">Piscinibacter terrae</name>
    <dbReference type="NCBI Taxonomy" id="2496871"/>
    <lineage>
        <taxon>Bacteria</taxon>
        <taxon>Pseudomonadati</taxon>
        <taxon>Pseudomonadota</taxon>
        <taxon>Betaproteobacteria</taxon>
        <taxon>Burkholderiales</taxon>
        <taxon>Sphaerotilaceae</taxon>
        <taxon>Piscinibacter</taxon>
    </lineage>
</organism>
<proteinExistence type="predicted"/>
<feature type="compositionally biased region" description="Polar residues" evidence="1">
    <location>
        <begin position="30"/>
        <end position="42"/>
    </location>
</feature>
<dbReference type="AlphaFoldDB" id="A0A3N7JV09"/>